<dbReference type="Proteomes" id="UP001317705">
    <property type="component" value="Chromosome"/>
</dbReference>
<dbReference type="InterPro" id="IPR011101">
    <property type="entry name" value="DUF5131"/>
</dbReference>
<gene>
    <name evidence="1" type="ORF">GURASL_28810</name>
</gene>
<keyword evidence="2" id="KW-1185">Reference proteome</keyword>
<sequence length="253" mass="28015">MFTMTDEGVFGDEAWGVLLPGGGVYREVLWRPFNEKRGRVYLLAGDPFHPEVSTADLDCVLSVIASAPHHLFIAVTTWPELALKRLYGPADDGACRLLGEGDSLGNLWFLVRMTDQAEVEARMPAVITLKNCWLADGVHWPVVGVLAAPLHGAVDPWRLGLPEVDGFSGIDWLVCGGDGGEGGPTDREWVRRLRDQAEERNVPFLFTGWGAGAGRLLDGRTWDETPPLPKERNRLHILDNCRSNCRREFCRAA</sequence>
<proteinExistence type="predicted"/>
<dbReference type="EMBL" id="AP027151">
    <property type="protein sequence ID" value="BDV43958.1"/>
    <property type="molecule type" value="Genomic_DNA"/>
</dbReference>
<evidence type="ECO:0000313" key="1">
    <source>
        <dbReference type="EMBL" id="BDV43958.1"/>
    </source>
</evidence>
<organism evidence="1 2">
    <name type="scientific">Geotalea uraniireducens</name>
    <dbReference type="NCBI Taxonomy" id="351604"/>
    <lineage>
        <taxon>Bacteria</taxon>
        <taxon>Pseudomonadati</taxon>
        <taxon>Thermodesulfobacteriota</taxon>
        <taxon>Desulfuromonadia</taxon>
        <taxon>Geobacterales</taxon>
        <taxon>Geobacteraceae</taxon>
        <taxon>Geotalea</taxon>
    </lineage>
</organism>
<evidence type="ECO:0000313" key="2">
    <source>
        <dbReference type="Proteomes" id="UP001317705"/>
    </source>
</evidence>
<protein>
    <recommendedName>
        <fullName evidence="3">DUF5131 family protein</fullName>
    </recommendedName>
</protein>
<dbReference type="Pfam" id="PF07505">
    <property type="entry name" value="DUF5131"/>
    <property type="match status" value="1"/>
</dbReference>
<evidence type="ECO:0008006" key="3">
    <source>
        <dbReference type="Google" id="ProtNLM"/>
    </source>
</evidence>
<reference evidence="1 2" key="1">
    <citation type="submission" date="2022-12" db="EMBL/GenBank/DDBJ databases">
        <title>Polyphasic characterization of Geotalea uranireducens NIT-SL11 newly isolated from a complex of sewage sludge and microbially reduced graphene oxide.</title>
        <authorList>
            <person name="Xie L."/>
            <person name="Yoshida N."/>
            <person name="Meng L."/>
        </authorList>
    </citation>
    <scope>NUCLEOTIDE SEQUENCE [LARGE SCALE GENOMIC DNA]</scope>
    <source>
        <strain evidence="1 2">NIT-SL11</strain>
    </source>
</reference>
<name>A0ABN6VUE7_9BACT</name>
<dbReference type="RefSeq" id="WP_282000071.1">
    <property type="nucleotide sequence ID" value="NZ_AP027151.1"/>
</dbReference>
<accession>A0ABN6VUE7</accession>